<feature type="region of interest" description="Disordered" evidence="9">
    <location>
        <begin position="208"/>
        <end position="343"/>
    </location>
</feature>
<evidence type="ECO:0000256" key="9">
    <source>
        <dbReference type="SAM" id="MobiDB-lite"/>
    </source>
</evidence>
<evidence type="ECO:0000313" key="11">
    <source>
        <dbReference type="EMBL" id="CAE6474787.1"/>
    </source>
</evidence>
<dbReference type="GO" id="GO:0035556">
    <property type="term" value="P:intracellular signal transduction"/>
    <property type="evidence" value="ECO:0007669"/>
    <property type="project" value="TreeGrafter"/>
</dbReference>
<evidence type="ECO:0000256" key="4">
    <source>
        <dbReference type="ARBA" id="ARBA00022741"/>
    </source>
</evidence>
<dbReference type="Gene3D" id="3.30.200.20">
    <property type="entry name" value="Phosphorylase Kinase, domain 1"/>
    <property type="match status" value="1"/>
</dbReference>
<keyword evidence="4" id="KW-0547">Nucleotide-binding</keyword>
<dbReference type="SUPFAM" id="SSF56112">
    <property type="entry name" value="Protein kinase-like (PK-like)"/>
    <property type="match status" value="1"/>
</dbReference>
<dbReference type="GO" id="GO:0005524">
    <property type="term" value="F:ATP binding"/>
    <property type="evidence" value="ECO:0007669"/>
    <property type="project" value="UniProtKB-KW"/>
</dbReference>
<comment type="catalytic activity">
    <reaction evidence="8">
        <text>L-seryl-[protein] + ATP = O-phospho-L-seryl-[protein] + ADP + H(+)</text>
        <dbReference type="Rhea" id="RHEA:17989"/>
        <dbReference type="Rhea" id="RHEA-COMP:9863"/>
        <dbReference type="Rhea" id="RHEA-COMP:11604"/>
        <dbReference type="ChEBI" id="CHEBI:15378"/>
        <dbReference type="ChEBI" id="CHEBI:29999"/>
        <dbReference type="ChEBI" id="CHEBI:30616"/>
        <dbReference type="ChEBI" id="CHEBI:83421"/>
        <dbReference type="ChEBI" id="CHEBI:456216"/>
        <dbReference type="EC" id="2.7.11.1"/>
    </reaction>
</comment>
<dbReference type="GO" id="GO:0005634">
    <property type="term" value="C:nucleus"/>
    <property type="evidence" value="ECO:0007669"/>
    <property type="project" value="TreeGrafter"/>
</dbReference>
<keyword evidence="2" id="KW-0723">Serine/threonine-protein kinase</keyword>
<keyword evidence="5" id="KW-0418">Kinase</keyword>
<evidence type="ECO:0000259" key="10">
    <source>
        <dbReference type="SMART" id="SM01331"/>
    </source>
</evidence>
<dbReference type="EC" id="2.7.11.1" evidence="1"/>
<reference evidence="11" key="1">
    <citation type="submission" date="2021-01" db="EMBL/GenBank/DDBJ databases">
        <authorList>
            <person name="Kaushik A."/>
        </authorList>
    </citation>
    <scope>NUCLEOTIDE SEQUENCE</scope>
    <source>
        <strain evidence="11">Type strain: AG8-Rh-89/</strain>
    </source>
</reference>
<dbReference type="PANTHER" id="PTHR24419:SF18">
    <property type="entry name" value="SERINE_THREONINE-PROTEIN KINASE HASPIN"/>
    <property type="match status" value="1"/>
</dbReference>
<dbReference type="GO" id="GO:0072354">
    <property type="term" value="F:histone H3T3 kinase activity"/>
    <property type="evidence" value="ECO:0007669"/>
    <property type="project" value="TreeGrafter"/>
</dbReference>
<name>A0A8H3GZY2_9AGAM</name>
<feature type="compositionally biased region" description="Low complexity" evidence="9">
    <location>
        <begin position="238"/>
        <end position="251"/>
    </location>
</feature>
<dbReference type="Gene3D" id="1.10.510.10">
    <property type="entry name" value="Transferase(Phosphotransferase) domain 1"/>
    <property type="match status" value="1"/>
</dbReference>
<feature type="compositionally biased region" description="Pro residues" evidence="9">
    <location>
        <begin position="324"/>
        <end position="333"/>
    </location>
</feature>
<dbReference type="EMBL" id="CAJMWZ010003453">
    <property type="protein sequence ID" value="CAE6474787.1"/>
    <property type="molecule type" value="Genomic_DNA"/>
</dbReference>
<dbReference type="Proteomes" id="UP000663850">
    <property type="component" value="Unassembled WGS sequence"/>
</dbReference>
<evidence type="ECO:0000256" key="3">
    <source>
        <dbReference type="ARBA" id="ARBA00022679"/>
    </source>
</evidence>
<dbReference type="PANTHER" id="PTHR24419">
    <property type="entry name" value="INTERLEUKIN-1 RECEPTOR-ASSOCIATED KINASE"/>
    <property type="match status" value="1"/>
</dbReference>
<dbReference type="GO" id="GO:0000278">
    <property type="term" value="P:mitotic cell cycle"/>
    <property type="evidence" value="ECO:0007669"/>
    <property type="project" value="TreeGrafter"/>
</dbReference>
<feature type="compositionally biased region" description="Basic and acidic residues" evidence="9">
    <location>
        <begin position="227"/>
        <end position="237"/>
    </location>
</feature>
<evidence type="ECO:0000256" key="1">
    <source>
        <dbReference type="ARBA" id="ARBA00012513"/>
    </source>
</evidence>
<evidence type="ECO:0000313" key="12">
    <source>
        <dbReference type="Proteomes" id="UP000663850"/>
    </source>
</evidence>
<feature type="compositionally biased region" description="Polar residues" evidence="9">
    <location>
        <begin position="494"/>
        <end position="530"/>
    </location>
</feature>
<comment type="catalytic activity">
    <reaction evidence="7">
        <text>L-threonyl-[protein] + ATP = O-phospho-L-threonyl-[protein] + ADP + H(+)</text>
        <dbReference type="Rhea" id="RHEA:46608"/>
        <dbReference type="Rhea" id="RHEA-COMP:11060"/>
        <dbReference type="Rhea" id="RHEA-COMP:11605"/>
        <dbReference type="ChEBI" id="CHEBI:15378"/>
        <dbReference type="ChEBI" id="CHEBI:30013"/>
        <dbReference type="ChEBI" id="CHEBI:30616"/>
        <dbReference type="ChEBI" id="CHEBI:61977"/>
        <dbReference type="ChEBI" id="CHEBI:456216"/>
        <dbReference type="EC" id="2.7.11.1"/>
    </reaction>
</comment>
<sequence length="1042" mass="114631">MGLYVSVYEASMEDGEAECLRNRPKLSIPGSIRTYFCFKHNLYLAARLKLIPPNLRFAFISRASWWLGGFLSGLSLLVEDKRRRGELAMYVLPRGLENKRRRGELAMYVLPRGWNGLGHGYIPDKSPAIIGNGYAPKQQHARDSTTLEMKTRKVNTYGRRSIAIISAPNGIGGSLLSSPYALPARSPSPDTPLSEISAGLLVLPSSPILTRSTLSPPPTKTLRKKPAPVDHSKKENANIDLSSLSISSPPATRRRKRQPILVPSPKVKGSPKQSRMGKKMRALSNSPFRRIPPQRASQATRAPSKTQDSTIEISDDESHVSPKQLPPTYPPRPQAAQSKPMCAKAPRISESVIEISDDSIDPVSYPPLPASPLVPSKRPTLQPLSRKDAIMGTPPLLRRRISGSRLSGGAVSRLSFGATANAPLPLPPSPVLPSDDLPSPIDSDDEVAFLDAFAELESKPASPPPAIRTKSEYMSVPRPPPFNSSKSMAKVPVISSSRSEPQASQLTTSSSGLKPISTSTKSVPPLSRSSILVVELPIPNKPSKSKSRRECPLPIQEVDANKPPKSREQSKPTKPPRSGEKSKSPEKPCTSLPEPVPVPKSSSSKTSTKSTVKARLRPQPVSSPYSRELLNLLEECSQSEPIDLGAFVATFSTDDVHLRFPSTSGPRRRWQKIGEASYSEVFRLGGVVVKIVPLKMDVDEWNGVDGPCVSEMADAQKEIAITRAMGEIQEGFIKLAKVHVAFGSYPQELLDIWDAYDREFKSESIRPDSFLPSQLFVLLVLPDGGPDLEHYTFSPRTSWRAAAGIFWQVARTLARAESLVRFEHRDLHWGQILVQNVPQKGKSKSSKLKAHSNVMDSPEHSGVRVTLIDLGLSRMDTHTRRAWFTKLEPEIFEGEGDYQFDVYRMMEAHCLGSEPKETARWEDFRPLTNVMWLHYLARQLLRAKGLRKPDSITSRYHTVDDVEAEIRACSCLVEVEKVLVASIVRAGGPTVSKAGGSILLKSAKSADKVASKLVTAQNVIRWGAEKRWIQPACGSIDETRGI</sequence>
<protein>
    <recommendedName>
        <fullName evidence="1">non-specific serine/threonine protein kinase</fullName>
        <ecNumber evidence="1">2.7.11.1</ecNumber>
    </recommendedName>
</protein>
<evidence type="ECO:0000256" key="8">
    <source>
        <dbReference type="ARBA" id="ARBA00048679"/>
    </source>
</evidence>
<dbReference type="InterPro" id="IPR011009">
    <property type="entry name" value="Kinase-like_dom_sf"/>
</dbReference>
<feature type="compositionally biased region" description="Basic and acidic residues" evidence="9">
    <location>
        <begin position="559"/>
        <end position="586"/>
    </location>
</feature>
<feature type="domain" description="Serine/threonine-protein kinase haspin C-terminal" evidence="10">
    <location>
        <begin position="889"/>
        <end position="974"/>
    </location>
</feature>
<feature type="compositionally biased region" description="Polar residues" evidence="9">
    <location>
        <begin position="295"/>
        <end position="312"/>
    </location>
</feature>
<evidence type="ECO:0000256" key="5">
    <source>
        <dbReference type="ARBA" id="ARBA00022777"/>
    </source>
</evidence>
<dbReference type="InterPro" id="IPR024604">
    <property type="entry name" value="GSG2_C"/>
</dbReference>
<accession>A0A8H3GZY2</accession>
<evidence type="ECO:0000256" key="6">
    <source>
        <dbReference type="ARBA" id="ARBA00022840"/>
    </source>
</evidence>
<keyword evidence="3" id="KW-0808">Transferase</keyword>
<proteinExistence type="predicted"/>
<comment type="caution">
    <text evidence="11">The sequence shown here is derived from an EMBL/GenBank/DDBJ whole genome shotgun (WGS) entry which is preliminary data.</text>
</comment>
<gene>
    <name evidence="11" type="ORF">RDB_LOCUS67134</name>
</gene>
<evidence type="ECO:0000256" key="7">
    <source>
        <dbReference type="ARBA" id="ARBA00047899"/>
    </source>
</evidence>
<feature type="region of interest" description="Disordered" evidence="9">
    <location>
        <begin position="454"/>
        <end position="619"/>
    </location>
</feature>
<dbReference type="AlphaFoldDB" id="A0A8H3GZY2"/>
<feature type="compositionally biased region" description="Low complexity" evidence="9">
    <location>
        <begin position="599"/>
        <end position="613"/>
    </location>
</feature>
<keyword evidence="6" id="KW-0067">ATP-binding</keyword>
<organism evidence="11 12">
    <name type="scientific">Rhizoctonia solani</name>
    <dbReference type="NCBI Taxonomy" id="456999"/>
    <lineage>
        <taxon>Eukaryota</taxon>
        <taxon>Fungi</taxon>
        <taxon>Dikarya</taxon>
        <taxon>Basidiomycota</taxon>
        <taxon>Agaricomycotina</taxon>
        <taxon>Agaricomycetes</taxon>
        <taxon>Cantharellales</taxon>
        <taxon>Ceratobasidiaceae</taxon>
        <taxon>Rhizoctonia</taxon>
    </lineage>
</organism>
<dbReference type="GO" id="GO:0005737">
    <property type="term" value="C:cytoplasm"/>
    <property type="evidence" value="ECO:0007669"/>
    <property type="project" value="TreeGrafter"/>
</dbReference>
<dbReference type="SMART" id="SM01331">
    <property type="entry name" value="DUF3635"/>
    <property type="match status" value="1"/>
</dbReference>
<dbReference type="Pfam" id="PF12330">
    <property type="entry name" value="Haspin_kinase"/>
    <property type="match status" value="1"/>
</dbReference>
<evidence type="ECO:0000256" key="2">
    <source>
        <dbReference type="ARBA" id="ARBA00022527"/>
    </source>
</evidence>